<feature type="domain" description="AAA" evidence="1">
    <location>
        <begin position="12"/>
        <end position="234"/>
    </location>
</feature>
<dbReference type="STRING" id="491915.Aflv_1615"/>
<reference evidence="2 3" key="1">
    <citation type="journal article" date="2008" name="Genome Biol.">
        <title>Encapsulated in silica: genome, proteome and physiology of the thermophilic bacterium Anoxybacillus flavithermus WK1.</title>
        <authorList>
            <person name="Saw J.H."/>
            <person name="Mountain B.W."/>
            <person name="Feng L."/>
            <person name="Omelchenko M.V."/>
            <person name="Hou S."/>
            <person name="Saito J.A."/>
            <person name="Stott M.B."/>
            <person name="Li D."/>
            <person name="Zhao G."/>
            <person name="Wu J."/>
            <person name="Galperin M.Y."/>
            <person name="Koonin E.V."/>
            <person name="Makarova K.S."/>
            <person name="Wolf Y.I."/>
            <person name="Rigden D.J."/>
            <person name="Dunfield P.F."/>
            <person name="Wang L."/>
            <person name="Alam M."/>
        </authorList>
    </citation>
    <scope>NUCLEOTIDE SEQUENCE [LARGE SCALE GENOMIC DNA]</scope>
    <source>
        <strain evidence="3">DSM 21510 / WK1</strain>
    </source>
</reference>
<dbReference type="Gene3D" id="3.40.50.300">
    <property type="entry name" value="P-loop containing nucleotide triphosphate hydrolases"/>
    <property type="match status" value="1"/>
</dbReference>
<dbReference type="AlphaFoldDB" id="B7GJW7"/>
<evidence type="ECO:0000313" key="2">
    <source>
        <dbReference type="EMBL" id="ACJ33980.1"/>
    </source>
</evidence>
<dbReference type="EMBL" id="CP000922">
    <property type="protein sequence ID" value="ACJ33980.1"/>
    <property type="molecule type" value="Genomic_DNA"/>
</dbReference>
<evidence type="ECO:0000259" key="1">
    <source>
        <dbReference type="Pfam" id="PF13614"/>
    </source>
</evidence>
<accession>B7GJW7</accession>
<dbReference type="PANTHER" id="PTHR13696:SF99">
    <property type="entry name" value="COBYRINIC ACID AC-DIAMIDE SYNTHASE"/>
    <property type="match status" value="1"/>
</dbReference>
<dbReference type="Proteomes" id="UP000000742">
    <property type="component" value="Chromosome"/>
</dbReference>
<dbReference type="InterPro" id="IPR027417">
    <property type="entry name" value="P-loop_NTPase"/>
</dbReference>
<dbReference type="InterPro" id="IPR050678">
    <property type="entry name" value="DNA_Partitioning_ATPase"/>
</dbReference>
<dbReference type="Pfam" id="PF13614">
    <property type="entry name" value="AAA_31"/>
    <property type="match status" value="1"/>
</dbReference>
<dbReference type="SUPFAM" id="SSF52540">
    <property type="entry name" value="P-loop containing nucleoside triphosphate hydrolases"/>
    <property type="match status" value="1"/>
</dbReference>
<gene>
    <name evidence="2" type="ordered locus">Aflv_1615</name>
</gene>
<organism evidence="2 3">
    <name type="scientific">Anoxybacillus flavithermus (strain DSM 21510 / WK1)</name>
    <dbReference type="NCBI Taxonomy" id="491915"/>
    <lineage>
        <taxon>Bacteria</taxon>
        <taxon>Bacillati</taxon>
        <taxon>Bacillota</taxon>
        <taxon>Bacilli</taxon>
        <taxon>Bacillales</taxon>
        <taxon>Anoxybacillaceae</taxon>
        <taxon>Anoxybacillus</taxon>
    </lineage>
</organism>
<dbReference type="InterPro" id="IPR025669">
    <property type="entry name" value="AAA_dom"/>
</dbReference>
<proteinExistence type="predicted"/>
<dbReference type="CDD" id="cd02042">
    <property type="entry name" value="ParAB_family"/>
    <property type="match status" value="1"/>
</dbReference>
<sequence>MQQEAIIMERQAKVISIINWKGGVGKTTVTHHLATGLQHLSSDDLEIFELEHSQPKVLLVDADAQCNLSISCLTPERFEQLAYQETPPIGTLKDLIEHYLKNDYPQVDVNDFILKACVRSKNEKVYEHIDLLPAHAELIHTDMDIAVYSRPHFKDHLFGSDIYKFQMLHRILNTVKHEYDFIFIDCPPNLNYITQNALYASDYYLIPAIPDRLSSYGISAIKNKVDELNERFQSSSKEYSDTKLIGIVLNFIREYGNQPKQTQENMINTLKRALSSDMIFNSYLPYGDTITRASMLSYPVFAVENQQGKQSECVKRMTLEFLNRIGGGIVV</sequence>
<protein>
    <submittedName>
        <fullName evidence="2">Transcriptional regulator of ParA family, inhibits the initiation of sporulation</fullName>
    </submittedName>
</protein>
<dbReference type="HOGENOM" id="CLU_037612_4_0_9"/>
<evidence type="ECO:0000313" key="3">
    <source>
        <dbReference type="Proteomes" id="UP000000742"/>
    </source>
</evidence>
<dbReference type="KEGG" id="afl:Aflv_1615"/>
<dbReference type="PANTHER" id="PTHR13696">
    <property type="entry name" value="P-LOOP CONTAINING NUCLEOSIDE TRIPHOSPHATE HYDROLASE"/>
    <property type="match status" value="1"/>
</dbReference>
<dbReference type="eggNOG" id="COG1192">
    <property type="taxonomic scope" value="Bacteria"/>
</dbReference>
<name>B7GJW7_ANOFW</name>